<keyword evidence="2" id="KW-1133">Transmembrane helix</keyword>
<evidence type="ECO:0000313" key="3">
    <source>
        <dbReference type="EMBL" id="VFU24120.1"/>
    </source>
</evidence>
<evidence type="ECO:0000256" key="2">
    <source>
        <dbReference type="SAM" id="Phobius"/>
    </source>
</evidence>
<evidence type="ECO:0000256" key="1">
    <source>
        <dbReference type="SAM" id="MobiDB-lite"/>
    </source>
</evidence>
<dbReference type="EMBL" id="CAADRP010000158">
    <property type="protein sequence ID" value="VFU24120.1"/>
    <property type="molecule type" value="Genomic_DNA"/>
</dbReference>
<sequence>MFGYLQLACVLLLCLMCLSVIFLVTYFVGGGLLLLNVFGFRPFRCDDALVRHCILVTTNYITLWFMNYRNPPVEFLVQAWKTESRSVSPWNQSEVENGHEISLQDMS</sequence>
<feature type="transmembrane region" description="Helical" evidence="2">
    <location>
        <begin position="7"/>
        <end position="28"/>
    </location>
</feature>
<feature type="region of interest" description="Disordered" evidence="1">
    <location>
        <begin position="87"/>
        <end position="107"/>
    </location>
</feature>
<organism evidence="3">
    <name type="scientific">Salix viminalis</name>
    <name type="common">Common osier</name>
    <name type="synonym">Basket willow</name>
    <dbReference type="NCBI Taxonomy" id="40686"/>
    <lineage>
        <taxon>Eukaryota</taxon>
        <taxon>Viridiplantae</taxon>
        <taxon>Streptophyta</taxon>
        <taxon>Embryophyta</taxon>
        <taxon>Tracheophyta</taxon>
        <taxon>Spermatophyta</taxon>
        <taxon>Magnoliopsida</taxon>
        <taxon>eudicotyledons</taxon>
        <taxon>Gunneridae</taxon>
        <taxon>Pentapetalae</taxon>
        <taxon>rosids</taxon>
        <taxon>fabids</taxon>
        <taxon>Malpighiales</taxon>
        <taxon>Salicaceae</taxon>
        <taxon>Saliceae</taxon>
        <taxon>Salix</taxon>
    </lineage>
</organism>
<protein>
    <submittedName>
        <fullName evidence="3">Uncharacterized protein</fullName>
    </submittedName>
</protein>
<gene>
    <name evidence="3" type="ORF">SVIM_LOCUS42561</name>
</gene>
<name>A0A6N2K812_SALVM</name>
<keyword evidence="2" id="KW-0472">Membrane</keyword>
<accession>A0A6N2K812</accession>
<dbReference type="AlphaFoldDB" id="A0A6N2K812"/>
<proteinExistence type="predicted"/>
<reference evidence="3" key="1">
    <citation type="submission" date="2019-03" db="EMBL/GenBank/DDBJ databases">
        <authorList>
            <person name="Mank J."/>
            <person name="Almeida P."/>
        </authorList>
    </citation>
    <scope>NUCLEOTIDE SEQUENCE</scope>
    <source>
        <strain evidence="3">78183</strain>
    </source>
</reference>
<keyword evidence="2" id="KW-0812">Transmembrane</keyword>